<feature type="domain" description="DUF6879" evidence="1">
    <location>
        <begin position="13"/>
        <end position="178"/>
    </location>
</feature>
<keyword evidence="3" id="KW-1185">Reference proteome</keyword>
<accession>A0ABP7FA31</accession>
<dbReference type="Proteomes" id="UP001500908">
    <property type="component" value="Unassembled WGS sequence"/>
</dbReference>
<comment type="caution">
    <text evidence="2">The sequence shown here is derived from an EMBL/GenBank/DDBJ whole genome shotgun (WGS) entry which is preliminary data.</text>
</comment>
<evidence type="ECO:0000259" key="1">
    <source>
        <dbReference type="Pfam" id="PF21806"/>
    </source>
</evidence>
<sequence length="188" mass="22184">MNDVATGEPINWDEVERLFTDFRFSAFRLETLQRYESEDEREPFRRFLGGEIERSSILKEWQAEIREGIGNGRTYSRVHVVTEPLSDYVRFECAWAYRSNVTAGENIRILAVEEGEWPDELPRLDYWLFDSRRLLVMNYTAEGALLTTELVDDPDSVAAACAWRDRAVHLSIPYHEYEARFDTYMRPR</sequence>
<name>A0ABP7FA31_9ACTN</name>
<proteinExistence type="predicted"/>
<dbReference type="Pfam" id="PF21806">
    <property type="entry name" value="DUF6879"/>
    <property type="match status" value="1"/>
</dbReference>
<protein>
    <recommendedName>
        <fullName evidence="1">DUF6879 domain-containing protein</fullName>
    </recommendedName>
</protein>
<gene>
    <name evidence="2" type="ORF">GCM10022402_13650</name>
</gene>
<reference evidence="3" key="1">
    <citation type="journal article" date="2019" name="Int. J. Syst. Evol. Microbiol.">
        <title>The Global Catalogue of Microorganisms (GCM) 10K type strain sequencing project: providing services to taxonomists for standard genome sequencing and annotation.</title>
        <authorList>
            <consortium name="The Broad Institute Genomics Platform"/>
            <consortium name="The Broad Institute Genome Sequencing Center for Infectious Disease"/>
            <person name="Wu L."/>
            <person name="Ma J."/>
        </authorList>
    </citation>
    <scope>NUCLEOTIDE SEQUENCE [LARGE SCALE GENOMIC DNA]</scope>
    <source>
        <strain evidence="3">JCM 17137</strain>
    </source>
</reference>
<dbReference type="RefSeq" id="WP_344968490.1">
    <property type="nucleotide sequence ID" value="NZ_BAABDD010000004.1"/>
</dbReference>
<organism evidence="2 3">
    <name type="scientific">Salinactinospora qingdaonensis</name>
    <dbReference type="NCBI Taxonomy" id="702744"/>
    <lineage>
        <taxon>Bacteria</taxon>
        <taxon>Bacillati</taxon>
        <taxon>Actinomycetota</taxon>
        <taxon>Actinomycetes</taxon>
        <taxon>Streptosporangiales</taxon>
        <taxon>Nocardiopsidaceae</taxon>
        <taxon>Salinactinospora</taxon>
    </lineage>
</organism>
<evidence type="ECO:0000313" key="3">
    <source>
        <dbReference type="Proteomes" id="UP001500908"/>
    </source>
</evidence>
<dbReference type="InterPro" id="IPR049244">
    <property type="entry name" value="DUF6879"/>
</dbReference>
<evidence type="ECO:0000313" key="2">
    <source>
        <dbReference type="EMBL" id="GAA3734637.1"/>
    </source>
</evidence>
<dbReference type="EMBL" id="BAABDD010000004">
    <property type="protein sequence ID" value="GAA3734637.1"/>
    <property type="molecule type" value="Genomic_DNA"/>
</dbReference>